<name>A0A0R2AXW8_9LACO</name>
<dbReference type="AlphaFoldDB" id="A0A0R2AXW8"/>
<organism evidence="2 3">
    <name type="scientific">Lacticaseibacillus brantae DSM 23927</name>
    <dbReference type="NCBI Taxonomy" id="1423727"/>
    <lineage>
        <taxon>Bacteria</taxon>
        <taxon>Bacillati</taxon>
        <taxon>Bacillota</taxon>
        <taxon>Bacilli</taxon>
        <taxon>Lactobacillales</taxon>
        <taxon>Lactobacillaceae</taxon>
        <taxon>Lacticaseibacillus</taxon>
    </lineage>
</organism>
<sequence length="73" mass="8386">MMLLKNLKLVHQIGWFLIVACVVSAFLIPTWLIPIVDGEDIFNLIMDIFERTLTSLLVWIVALVLGVKFIFLK</sequence>
<comment type="caution">
    <text evidence="2">The sequence shown here is derived from an EMBL/GenBank/DDBJ whole genome shotgun (WGS) entry which is preliminary data.</text>
</comment>
<evidence type="ECO:0000256" key="1">
    <source>
        <dbReference type="SAM" id="Phobius"/>
    </source>
</evidence>
<keyword evidence="3" id="KW-1185">Reference proteome</keyword>
<dbReference type="EMBL" id="AYZQ01000003">
    <property type="protein sequence ID" value="KRM71621.1"/>
    <property type="molecule type" value="Genomic_DNA"/>
</dbReference>
<feature type="transmembrane region" description="Helical" evidence="1">
    <location>
        <begin position="12"/>
        <end position="33"/>
    </location>
</feature>
<gene>
    <name evidence="2" type="ORF">FC34_GL001276</name>
</gene>
<accession>A0A0R2AXW8</accession>
<keyword evidence="1" id="KW-0812">Transmembrane</keyword>
<evidence type="ECO:0000313" key="3">
    <source>
        <dbReference type="Proteomes" id="UP000051672"/>
    </source>
</evidence>
<feature type="transmembrane region" description="Helical" evidence="1">
    <location>
        <begin position="53"/>
        <end position="72"/>
    </location>
</feature>
<keyword evidence="1" id="KW-0472">Membrane</keyword>
<dbReference type="Proteomes" id="UP000051672">
    <property type="component" value="Unassembled WGS sequence"/>
</dbReference>
<reference evidence="2 3" key="1">
    <citation type="journal article" date="2015" name="Genome Announc.">
        <title>Expanding the biotechnology potential of lactobacilli through comparative genomics of 213 strains and associated genera.</title>
        <authorList>
            <person name="Sun Z."/>
            <person name="Harris H.M."/>
            <person name="McCann A."/>
            <person name="Guo C."/>
            <person name="Argimon S."/>
            <person name="Zhang W."/>
            <person name="Yang X."/>
            <person name="Jeffery I.B."/>
            <person name="Cooney J.C."/>
            <person name="Kagawa T.F."/>
            <person name="Liu W."/>
            <person name="Song Y."/>
            <person name="Salvetti E."/>
            <person name="Wrobel A."/>
            <person name="Rasinkangas P."/>
            <person name="Parkhill J."/>
            <person name="Rea M.C."/>
            <person name="O'Sullivan O."/>
            <person name="Ritari J."/>
            <person name="Douillard F.P."/>
            <person name="Paul Ross R."/>
            <person name="Yang R."/>
            <person name="Briner A.E."/>
            <person name="Felis G.E."/>
            <person name="de Vos W.M."/>
            <person name="Barrangou R."/>
            <person name="Klaenhammer T.R."/>
            <person name="Caufield P.W."/>
            <person name="Cui Y."/>
            <person name="Zhang H."/>
            <person name="O'Toole P.W."/>
        </authorList>
    </citation>
    <scope>NUCLEOTIDE SEQUENCE [LARGE SCALE GENOMIC DNA]</scope>
    <source>
        <strain evidence="2 3">DSM 23927</strain>
    </source>
</reference>
<dbReference type="PATRIC" id="fig|1423727.3.peg.1297"/>
<keyword evidence="1" id="KW-1133">Transmembrane helix</keyword>
<proteinExistence type="predicted"/>
<dbReference type="PROSITE" id="PS51257">
    <property type="entry name" value="PROKAR_LIPOPROTEIN"/>
    <property type="match status" value="1"/>
</dbReference>
<protein>
    <submittedName>
        <fullName evidence="2">Uncharacterized protein</fullName>
    </submittedName>
</protein>
<evidence type="ECO:0000313" key="2">
    <source>
        <dbReference type="EMBL" id="KRM71621.1"/>
    </source>
</evidence>